<dbReference type="Gene3D" id="3.40.50.1110">
    <property type="entry name" value="SGNH hydrolase"/>
    <property type="match status" value="1"/>
</dbReference>
<comment type="caution">
    <text evidence="4">The sequence shown here is derived from an EMBL/GenBank/DDBJ whole genome shotgun (WGS) entry which is preliminary data.</text>
</comment>
<organism evidence="4 5">
    <name type="scientific">Nicotiana attenuata</name>
    <name type="common">Coyote tobacco</name>
    <dbReference type="NCBI Taxonomy" id="49451"/>
    <lineage>
        <taxon>Eukaryota</taxon>
        <taxon>Viridiplantae</taxon>
        <taxon>Streptophyta</taxon>
        <taxon>Embryophyta</taxon>
        <taxon>Tracheophyta</taxon>
        <taxon>Spermatophyta</taxon>
        <taxon>Magnoliopsida</taxon>
        <taxon>eudicotyledons</taxon>
        <taxon>Gunneridae</taxon>
        <taxon>Pentapetalae</taxon>
        <taxon>asterids</taxon>
        <taxon>lamiids</taxon>
        <taxon>Solanales</taxon>
        <taxon>Solanaceae</taxon>
        <taxon>Nicotianoideae</taxon>
        <taxon>Nicotianeae</taxon>
        <taxon>Nicotiana</taxon>
    </lineage>
</organism>
<dbReference type="SUPFAM" id="SSF52266">
    <property type="entry name" value="SGNH hydrolase"/>
    <property type="match status" value="1"/>
</dbReference>
<dbReference type="InterPro" id="IPR052940">
    <property type="entry name" value="Carb_Esterase_6"/>
</dbReference>
<keyword evidence="5" id="KW-1185">Reference proteome</keyword>
<keyword evidence="1" id="KW-0378">Hydrolase</keyword>
<dbReference type="OMA" id="PLHNDID"/>
<dbReference type="Pfam" id="PF03629">
    <property type="entry name" value="SASA"/>
    <property type="match status" value="1"/>
</dbReference>
<accession>A0A1J6I0Y1</accession>
<evidence type="ECO:0000256" key="2">
    <source>
        <dbReference type="SAM" id="SignalP"/>
    </source>
</evidence>
<evidence type="ECO:0000313" key="4">
    <source>
        <dbReference type="EMBL" id="OIS98765.1"/>
    </source>
</evidence>
<dbReference type="GO" id="GO:0016787">
    <property type="term" value="F:hydrolase activity"/>
    <property type="evidence" value="ECO:0007669"/>
    <property type="project" value="UniProtKB-KW"/>
</dbReference>
<dbReference type="SMR" id="A0A1J6I0Y1"/>
<gene>
    <name evidence="4" type="ORF">A4A49_13879</name>
</gene>
<sequence length="280" mass="30853">MKSTRLMFMILALANFTCRVNSQLAKNIFLLGGQSNMFGVGGVVKNNWDGVIPPECKPNPAILKLDAKLQRVEAKEPLHNDIDTNVTSGIGPGMPYENAILKNDSRLGVLGLVPCAVSGSKITNWQKRTLLYNQLVRRAKAAVRGGGVIRAMHWYQGESDTVRKTDADAYRGRMQKFVTDLRNDLGIPKLLIIQVALASGGKHYTGIVREAQLKLGLPNIITVDAQGLPLQKDNLHLTTPSQVRLGGMLAAAFLRTLEINKPKFKEIFQLSPQLVYNKKI</sequence>
<name>A0A1J6I0Y1_NICAT</name>
<dbReference type="Gramene" id="OIS98765">
    <property type="protein sequence ID" value="OIS98765"/>
    <property type="gene ID" value="A4A49_13879"/>
</dbReference>
<keyword evidence="2" id="KW-0732">Signal</keyword>
<dbReference type="InterPro" id="IPR005181">
    <property type="entry name" value="SASA"/>
</dbReference>
<evidence type="ECO:0000313" key="5">
    <source>
        <dbReference type="Proteomes" id="UP000187609"/>
    </source>
</evidence>
<evidence type="ECO:0000259" key="3">
    <source>
        <dbReference type="Pfam" id="PF03629"/>
    </source>
</evidence>
<dbReference type="InterPro" id="IPR036514">
    <property type="entry name" value="SGNH_hydro_sf"/>
</dbReference>
<dbReference type="EMBL" id="MJEQ01037191">
    <property type="protein sequence ID" value="OIS98765.1"/>
    <property type="molecule type" value="Genomic_DNA"/>
</dbReference>
<evidence type="ECO:0000256" key="1">
    <source>
        <dbReference type="ARBA" id="ARBA00022801"/>
    </source>
</evidence>
<proteinExistence type="predicted"/>
<dbReference type="Proteomes" id="UP000187609">
    <property type="component" value="Unassembled WGS sequence"/>
</dbReference>
<feature type="signal peptide" evidence="2">
    <location>
        <begin position="1"/>
        <end position="22"/>
    </location>
</feature>
<dbReference type="KEGG" id="nau:109232790"/>
<feature type="domain" description="Sialate O-acetylesterase" evidence="3">
    <location>
        <begin position="26"/>
        <end position="254"/>
    </location>
</feature>
<dbReference type="OrthoDB" id="42638at2759"/>
<dbReference type="PANTHER" id="PTHR31988:SF20">
    <property type="entry name" value="SIALATE O-ACETYLESTERASE DOMAIN-CONTAINING PROTEIN"/>
    <property type="match status" value="1"/>
</dbReference>
<dbReference type="PANTHER" id="PTHR31988">
    <property type="entry name" value="ESTERASE, PUTATIVE (DUF303)-RELATED"/>
    <property type="match status" value="1"/>
</dbReference>
<dbReference type="AlphaFoldDB" id="A0A1J6I0Y1"/>
<protein>
    <submittedName>
        <fullName evidence="4">Carbohydrate esterase</fullName>
    </submittedName>
</protein>
<feature type="chain" id="PRO_5012068862" evidence="2">
    <location>
        <begin position="23"/>
        <end position="280"/>
    </location>
</feature>
<reference evidence="4" key="1">
    <citation type="submission" date="2016-11" db="EMBL/GenBank/DDBJ databases">
        <title>The genome of Nicotiana attenuata.</title>
        <authorList>
            <person name="Xu S."/>
            <person name="Brockmoeller T."/>
            <person name="Gaquerel E."/>
            <person name="Navarro A."/>
            <person name="Kuhl H."/>
            <person name="Gase K."/>
            <person name="Ling Z."/>
            <person name="Zhou W."/>
            <person name="Kreitzer C."/>
            <person name="Stanke M."/>
            <person name="Tang H."/>
            <person name="Lyons E."/>
            <person name="Pandey P."/>
            <person name="Pandey S.P."/>
            <person name="Timmermann B."/>
            <person name="Baldwin I.T."/>
        </authorList>
    </citation>
    <scope>NUCLEOTIDE SEQUENCE [LARGE SCALE GENOMIC DNA]</scope>
    <source>
        <strain evidence="4">UT</strain>
    </source>
</reference>